<evidence type="ECO:0000313" key="5">
    <source>
        <dbReference type="EMBL" id="EEN46543.1"/>
    </source>
</evidence>
<dbReference type="AlphaFoldDB" id="C3ZLS0"/>
<dbReference type="InterPro" id="IPR000742">
    <property type="entry name" value="EGF"/>
</dbReference>
<dbReference type="SUPFAM" id="SSF57196">
    <property type="entry name" value="EGF/Laminin"/>
    <property type="match status" value="1"/>
</dbReference>
<keyword evidence="3" id="KW-0812">Transmembrane</keyword>
<feature type="compositionally biased region" description="Polar residues" evidence="2">
    <location>
        <begin position="50"/>
        <end position="60"/>
    </location>
</feature>
<evidence type="ECO:0000256" key="1">
    <source>
        <dbReference type="PROSITE-ProRule" id="PRU00076"/>
    </source>
</evidence>
<evidence type="ECO:0000256" key="3">
    <source>
        <dbReference type="SAM" id="Phobius"/>
    </source>
</evidence>
<feature type="region of interest" description="Disordered" evidence="2">
    <location>
        <begin position="186"/>
        <end position="242"/>
    </location>
</feature>
<feature type="transmembrane region" description="Helical" evidence="3">
    <location>
        <begin position="717"/>
        <end position="742"/>
    </location>
</feature>
<feature type="compositionally biased region" description="Polar residues" evidence="2">
    <location>
        <begin position="224"/>
        <end position="233"/>
    </location>
</feature>
<feature type="region of interest" description="Disordered" evidence="2">
    <location>
        <begin position="397"/>
        <end position="461"/>
    </location>
</feature>
<feature type="domain" description="EGF-like" evidence="4">
    <location>
        <begin position="574"/>
        <end position="610"/>
    </location>
</feature>
<dbReference type="SMART" id="SM00181">
    <property type="entry name" value="EGF"/>
    <property type="match status" value="1"/>
</dbReference>
<evidence type="ECO:0000259" key="4">
    <source>
        <dbReference type="PROSITE" id="PS50026"/>
    </source>
</evidence>
<feature type="region of interest" description="Disordered" evidence="2">
    <location>
        <begin position="119"/>
        <end position="154"/>
    </location>
</feature>
<protein>
    <recommendedName>
        <fullName evidence="4">EGF-like domain-containing protein</fullName>
    </recommendedName>
</protein>
<feature type="disulfide bond" evidence="1">
    <location>
        <begin position="600"/>
        <end position="609"/>
    </location>
</feature>
<dbReference type="CDD" id="cd00054">
    <property type="entry name" value="EGF_CA"/>
    <property type="match status" value="1"/>
</dbReference>
<dbReference type="Gene3D" id="2.10.25.10">
    <property type="entry name" value="Laminin"/>
    <property type="match status" value="1"/>
</dbReference>
<feature type="compositionally biased region" description="Low complexity" evidence="2">
    <location>
        <begin position="187"/>
        <end position="199"/>
    </location>
</feature>
<dbReference type="PROSITE" id="PS00022">
    <property type="entry name" value="EGF_1"/>
    <property type="match status" value="1"/>
</dbReference>
<comment type="caution">
    <text evidence="1">Lacks conserved residue(s) required for the propagation of feature annotation.</text>
</comment>
<accession>C3ZLS0</accession>
<feature type="region of interest" description="Disordered" evidence="2">
    <location>
        <begin position="1"/>
        <end position="94"/>
    </location>
</feature>
<feature type="compositionally biased region" description="Polar residues" evidence="2">
    <location>
        <begin position="207"/>
        <end position="216"/>
    </location>
</feature>
<evidence type="ECO:0000256" key="2">
    <source>
        <dbReference type="SAM" id="MobiDB-lite"/>
    </source>
</evidence>
<dbReference type="InParanoid" id="C3ZLS0"/>
<keyword evidence="1" id="KW-0245">EGF-like domain</keyword>
<proteinExistence type="predicted"/>
<name>C3ZLS0_BRAFL</name>
<gene>
    <name evidence="5" type="ORF">BRAFLDRAFT_86204</name>
</gene>
<keyword evidence="3" id="KW-1133">Transmembrane helix</keyword>
<feature type="compositionally biased region" description="Polar residues" evidence="2">
    <location>
        <begin position="1"/>
        <end position="11"/>
    </location>
</feature>
<dbReference type="PROSITE" id="PS50026">
    <property type="entry name" value="EGF_3"/>
    <property type="match status" value="1"/>
</dbReference>
<organism>
    <name type="scientific">Branchiostoma floridae</name>
    <name type="common">Florida lancelet</name>
    <name type="synonym">Amphioxus</name>
    <dbReference type="NCBI Taxonomy" id="7739"/>
    <lineage>
        <taxon>Eukaryota</taxon>
        <taxon>Metazoa</taxon>
        <taxon>Chordata</taxon>
        <taxon>Cephalochordata</taxon>
        <taxon>Leptocardii</taxon>
        <taxon>Amphioxiformes</taxon>
        <taxon>Branchiostomatidae</taxon>
        <taxon>Branchiostoma</taxon>
    </lineage>
</organism>
<sequence>METTPATSTGYTLELSYAPSNKTNGEVPTETKTFNDSDPLSPGVGKIESPSLSPEPQTSDKGGARPAKSLLGTITRGTNHTENSNNSSGGNYGVENKDVMKWLERQSDRLILKDNEEQLDDGSGLTAPAIDKSTDADNADCGYPASRDKIDDSRKETKMKSTVFFLKLPKDDNDFLDDAESTLLAQSTTKRSNSSSGSTFVNEKLRQNTSVGSVGNSRHDGEATATSFTGTRNDSTREHHSDLLDKDAPASDMISILHDKLSPKLEKLGLNKSLTIVNQNKTSDMTEKIKSSLGKKPKYDSLKTLINSTAANQDTNAKETVNHLQQTGGKMPDIVPSSLANATTERDGVAQKAVQYELSKSNGRGRNMMKTRDSITGGDGLPLMPFTSRGSSLSIVKPKERDSASTFNGTVNKPIRSRQARLTTITRKTYRRGNLPLKHKKYGSTGRGSKYKRPNSDTFNVKGRQFNNLMTGSKDDFGGSDLPKSSLAIESAYSSGDSKTHPHDVNMKNHTQHSTVAVPLATRNDSFGKSGSKIPQSVLPVTHAIKGSSFNEVFGKVRPHVPSVPSAKGQLSTEETFCDASICQQDGVCIQRATGFFCKCPILYYGRFCELSNIDVSGLNATKTSITVKWGIRNISRQANYTVKVSDEVLLRAVQLGDDVDVYTFDGLKPGRVYNTCVSVDVGSSTQKIKDGAPPAGTFCINVQTEKEADLFYQPLYAIHIFAVTATVFLAIMVFVTLLTIFQTRRYSLLIDQVLYDDTIVI</sequence>
<feature type="compositionally biased region" description="Polar residues" evidence="2">
    <location>
        <begin position="18"/>
        <end position="38"/>
    </location>
</feature>
<keyword evidence="1" id="KW-1015">Disulfide bond</keyword>
<dbReference type="EMBL" id="GG666642">
    <property type="protein sequence ID" value="EEN46543.1"/>
    <property type="molecule type" value="Genomic_DNA"/>
</dbReference>
<reference evidence="5" key="1">
    <citation type="journal article" date="2008" name="Nature">
        <title>The amphioxus genome and the evolution of the chordate karyotype.</title>
        <authorList>
            <consortium name="US DOE Joint Genome Institute (JGI-PGF)"/>
            <person name="Putnam N.H."/>
            <person name="Butts T."/>
            <person name="Ferrier D.E.K."/>
            <person name="Furlong R.F."/>
            <person name="Hellsten U."/>
            <person name="Kawashima T."/>
            <person name="Robinson-Rechavi M."/>
            <person name="Shoguchi E."/>
            <person name="Terry A."/>
            <person name="Yu J.-K."/>
            <person name="Benito-Gutierrez E.L."/>
            <person name="Dubchak I."/>
            <person name="Garcia-Fernandez J."/>
            <person name="Gibson-Brown J.J."/>
            <person name="Grigoriev I.V."/>
            <person name="Horton A.C."/>
            <person name="de Jong P.J."/>
            <person name="Jurka J."/>
            <person name="Kapitonov V.V."/>
            <person name="Kohara Y."/>
            <person name="Kuroki Y."/>
            <person name="Lindquist E."/>
            <person name="Lucas S."/>
            <person name="Osoegawa K."/>
            <person name="Pennacchio L.A."/>
            <person name="Salamov A.A."/>
            <person name="Satou Y."/>
            <person name="Sauka-Spengler T."/>
            <person name="Schmutz J."/>
            <person name="Shin-I T."/>
            <person name="Toyoda A."/>
            <person name="Bronner-Fraser M."/>
            <person name="Fujiyama A."/>
            <person name="Holland L.Z."/>
            <person name="Holland P.W.H."/>
            <person name="Satoh N."/>
            <person name="Rokhsar D.S."/>
        </authorList>
    </citation>
    <scope>NUCLEOTIDE SEQUENCE [LARGE SCALE GENOMIC DNA]</scope>
    <source>
        <strain evidence="5">S238N-H82</strain>
        <tissue evidence="5">Testes</tissue>
    </source>
</reference>
<keyword evidence="3" id="KW-0472">Membrane</keyword>